<evidence type="ECO:0000256" key="1">
    <source>
        <dbReference type="SAM" id="Phobius"/>
    </source>
</evidence>
<evidence type="ECO:0000313" key="3">
    <source>
        <dbReference type="Proteomes" id="UP001301797"/>
    </source>
</evidence>
<keyword evidence="1" id="KW-0812">Transmembrane</keyword>
<feature type="transmembrane region" description="Helical" evidence="1">
    <location>
        <begin position="237"/>
        <end position="256"/>
    </location>
</feature>
<name>A0AA97I2Z5_9EURY</name>
<feature type="transmembrane region" description="Helical" evidence="1">
    <location>
        <begin position="262"/>
        <end position="286"/>
    </location>
</feature>
<keyword evidence="1" id="KW-0472">Membrane</keyword>
<dbReference type="EMBL" id="CP043875">
    <property type="protein sequence ID" value="WOF16123.1"/>
    <property type="molecule type" value="Genomic_DNA"/>
</dbReference>
<evidence type="ECO:0000313" key="2">
    <source>
        <dbReference type="EMBL" id="WOF16123.1"/>
    </source>
</evidence>
<feature type="transmembrane region" description="Helical" evidence="1">
    <location>
        <begin position="199"/>
        <end position="217"/>
    </location>
</feature>
<dbReference type="RefSeq" id="WP_317137701.1">
    <property type="nucleotide sequence ID" value="NZ_CP043875.1"/>
</dbReference>
<dbReference type="Proteomes" id="UP001301797">
    <property type="component" value="Chromosome"/>
</dbReference>
<feature type="transmembrane region" description="Helical" evidence="1">
    <location>
        <begin position="298"/>
        <end position="330"/>
    </location>
</feature>
<gene>
    <name evidence="2" type="ORF">F1737_05085</name>
</gene>
<proteinExistence type="predicted"/>
<protein>
    <submittedName>
        <fullName evidence="2">Uncharacterized protein</fullName>
    </submittedName>
</protein>
<sequence>MKGGEAALSVLIIIFSLTACVSGHVPEIKGGNEGIENAVYLDDPFKSWAFYGTFENPGSVSYYEFYLEKGERLWFSVFTPKKDPVHPEAVLIGPGIESKGDISDKITVPENYGYIVISGKKPDMPDYEPFTPSANYQWSEYEYFAELPGTHYIAMFNKGTGSGNYGLAIGYREEFLISEWVLIPVSIANIRIWEGNSPAFVFGFPIFIVFPGLLYLFRIKKETVPIKPETLTGITGALLYIAGSVFMLIQAVIALFKTGFQASFGATAIFILIPLILGLLILKYYLKPEQNPVKKEGIKLIFFGIIGLIVWSGYIIGPFLAIISGLMILYKT</sequence>
<dbReference type="AlphaFoldDB" id="A0AA97I2Z5"/>
<keyword evidence="3" id="KW-1185">Reference proteome</keyword>
<dbReference type="PROSITE" id="PS51257">
    <property type="entry name" value="PROKAR_LIPOPROTEIN"/>
    <property type="match status" value="1"/>
</dbReference>
<reference evidence="2 3" key="1">
    <citation type="submission" date="2019-09" db="EMBL/GenBank/DDBJ databases">
        <title>The complete genome of Methanoplanus sp. FWC-SCC4.</title>
        <authorList>
            <person name="Chen S.-C."/>
            <person name="Zhou Y.-Z."/>
            <person name="Lai M.-C."/>
        </authorList>
    </citation>
    <scope>NUCLEOTIDE SEQUENCE [LARGE SCALE GENOMIC DNA]</scope>
    <source>
        <strain evidence="2 3">FWC-SCC4</strain>
    </source>
</reference>
<dbReference type="KEGG" id="mefw:F1737_05085"/>
<dbReference type="GeneID" id="85229529"/>
<accession>A0AA97I2Z5</accession>
<keyword evidence="1" id="KW-1133">Transmembrane helix</keyword>
<organism evidence="2 3">
    <name type="scientific">Methanochimaera problematica</name>
    <dbReference type="NCBI Taxonomy" id="2609417"/>
    <lineage>
        <taxon>Archaea</taxon>
        <taxon>Methanobacteriati</taxon>
        <taxon>Methanobacteriota</taxon>
        <taxon>Stenosarchaea group</taxon>
        <taxon>Methanomicrobia</taxon>
        <taxon>Methanomicrobiales</taxon>
        <taxon>Methanomicrobiaceae</taxon>
        <taxon>Methanochimaera</taxon>
    </lineage>
</organism>